<dbReference type="Pfam" id="PF00403">
    <property type="entry name" value="HMA"/>
    <property type="match status" value="1"/>
</dbReference>
<comment type="caution">
    <text evidence="8">The sequence shown here is derived from an EMBL/GenBank/DDBJ whole genome shotgun (WGS) entry which is preliminary data.</text>
</comment>
<dbReference type="SUPFAM" id="SSF55008">
    <property type="entry name" value="HMA, heavy metal-associated domain"/>
    <property type="match status" value="1"/>
</dbReference>
<dbReference type="GO" id="GO:0046872">
    <property type="term" value="F:metal ion binding"/>
    <property type="evidence" value="ECO:0007669"/>
    <property type="project" value="InterPro"/>
</dbReference>
<dbReference type="Gene3D" id="3.30.70.100">
    <property type="match status" value="1"/>
</dbReference>
<reference evidence="8 9" key="1">
    <citation type="submission" date="2016-06" db="EMBL/GenBank/DDBJ databases">
        <authorList>
            <person name="Haines A.N."/>
            <person name="Council K.R."/>
        </authorList>
    </citation>
    <scope>NUCLEOTIDE SEQUENCE [LARGE SCALE GENOMIC DNA]</scope>
    <source>
        <strain evidence="8 9">SP158-29</strain>
    </source>
</reference>
<evidence type="ECO:0000256" key="5">
    <source>
        <dbReference type="SAM" id="Phobius"/>
    </source>
</evidence>
<evidence type="ECO:0000256" key="3">
    <source>
        <dbReference type="ARBA" id="ARBA00022989"/>
    </source>
</evidence>
<feature type="transmembrane region" description="Helical" evidence="5">
    <location>
        <begin position="245"/>
        <end position="264"/>
    </location>
</feature>
<reference evidence="7" key="2">
    <citation type="submission" date="2023-03" db="EMBL/GenBank/DDBJ databases">
        <authorList>
            <person name="Shen W."/>
            <person name="Cai J."/>
        </authorList>
    </citation>
    <scope>NUCLEOTIDE SEQUENCE</scope>
    <source>
        <strain evidence="7">P82-2</strain>
    </source>
</reference>
<dbReference type="InterPro" id="IPR027469">
    <property type="entry name" value="Cation_efflux_TMD_sf"/>
</dbReference>
<feature type="transmembrane region" description="Helical" evidence="5">
    <location>
        <begin position="124"/>
        <end position="142"/>
    </location>
</feature>
<dbReference type="PROSITE" id="PS50846">
    <property type="entry name" value="HMA_2"/>
    <property type="match status" value="1"/>
</dbReference>
<evidence type="ECO:0000259" key="6">
    <source>
        <dbReference type="PROSITE" id="PS50846"/>
    </source>
</evidence>
<dbReference type="EMBL" id="JARQAG010000009">
    <property type="protein sequence ID" value="MDT2731950.1"/>
    <property type="molecule type" value="Genomic_DNA"/>
</dbReference>
<gene>
    <name evidence="8" type="ORF">A9Y57_01317</name>
    <name evidence="7" type="ORF">P7G31_06790</name>
</gene>
<dbReference type="Gene3D" id="1.20.1510.10">
    <property type="entry name" value="Cation efflux protein transmembrane domain"/>
    <property type="match status" value="1"/>
</dbReference>
<dbReference type="SUPFAM" id="SSF161111">
    <property type="entry name" value="Cation efflux protein transmembrane domain-like"/>
    <property type="match status" value="1"/>
</dbReference>
<evidence type="ECO:0000313" key="7">
    <source>
        <dbReference type="EMBL" id="MDT2731950.1"/>
    </source>
</evidence>
<evidence type="ECO:0000256" key="1">
    <source>
        <dbReference type="ARBA" id="ARBA00004141"/>
    </source>
</evidence>
<dbReference type="InterPro" id="IPR006121">
    <property type="entry name" value="HMA_dom"/>
</dbReference>
<accession>A0A2I8ALY7</accession>
<dbReference type="EMBL" id="NSGR01000008">
    <property type="protein sequence ID" value="PCH12598.1"/>
    <property type="molecule type" value="Genomic_DNA"/>
</dbReference>
<comment type="subcellular location">
    <subcellularLocation>
        <location evidence="1">Membrane</location>
        <topology evidence="1">Multi-pass membrane protein</topology>
    </subcellularLocation>
</comment>
<dbReference type="InterPro" id="IPR036163">
    <property type="entry name" value="HMA_dom_sf"/>
</dbReference>
<evidence type="ECO:0000313" key="8">
    <source>
        <dbReference type="EMBL" id="PCH12598.1"/>
    </source>
</evidence>
<dbReference type="RefSeq" id="WP_003107157.1">
    <property type="nucleotide sequence ID" value="NZ_CBCPIC010000001.1"/>
</dbReference>
<feature type="domain" description="HMA" evidence="6">
    <location>
        <begin position="4"/>
        <end position="67"/>
    </location>
</feature>
<evidence type="ECO:0000256" key="4">
    <source>
        <dbReference type="ARBA" id="ARBA00023136"/>
    </source>
</evidence>
<feature type="transmembrane region" description="Helical" evidence="5">
    <location>
        <begin position="181"/>
        <end position="201"/>
    </location>
</feature>
<sequence length="267" mass="29542">MTYTKTIFQINKMDCPSEEQLVRMALSDFSGITDISVDFEERQAKVIHQENPDQLLQAIDKLSLESQIISSEIVEGPINSKTNQIVQRFILGQVLIINLSFFVIEELAGYFFHSLGLSADGLDMLADSLVYFMALMAVAQSVSRKKLVSAIAGYLQLVLALIGFGQVIFRVINHQYLPNGIGMMTVAFMALAANIVSLYLISKADQKEVHMKATQIFTSNDILINVGLIVSSFLVSWTKSPIPDLLIGCLIFIFVLKGSLKIIALSK</sequence>
<dbReference type="Pfam" id="PF01545">
    <property type="entry name" value="Cation_efflux"/>
    <property type="match status" value="1"/>
</dbReference>
<dbReference type="InterPro" id="IPR058533">
    <property type="entry name" value="Cation_efflux_TM"/>
</dbReference>
<dbReference type="Proteomes" id="UP001180515">
    <property type="component" value="Unassembled WGS sequence"/>
</dbReference>
<proteinExistence type="predicted"/>
<dbReference type="GO" id="GO:0008324">
    <property type="term" value="F:monoatomic cation transmembrane transporter activity"/>
    <property type="evidence" value="ECO:0007669"/>
    <property type="project" value="InterPro"/>
</dbReference>
<dbReference type="AlphaFoldDB" id="A0A2I8ALY7"/>
<organism evidence="8 9">
    <name type="scientific">Streptococcus parauberis</name>
    <dbReference type="NCBI Taxonomy" id="1348"/>
    <lineage>
        <taxon>Bacteria</taxon>
        <taxon>Bacillati</taxon>
        <taxon>Bacillota</taxon>
        <taxon>Bacilli</taxon>
        <taxon>Lactobacillales</taxon>
        <taxon>Streptococcaceae</taxon>
        <taxon>Streptococcus</taxon>
    </lineage>
</organism>
<dbReference type="CDD" id="cd00371">
    <property type="entry name" value="HMA"/>
    <property type="match status" value="1"/>
</dbReference>
<feature type="transmembrane region" description="Helical" evidence="5">
    <location>
        <begin position="147"/>
        <end position="169"/>
    </location>
</feature>
<feature type="transmembrane region" description="Helical" evidence="5">
    <location>
        <begin position="89"/>
        <end position="112"/>
    </location>
</feature>
<dbReference type="Proteomes" id="UP000217465">
    <property type="component" value="Unassembled WGS sequence"/>
</dbReference>
<evidence type="ECO:0000256" key="2">
    <source>
        <dbReference type="ARBA" id="ARBA00022692"/>
    </source>
</evidence>
<keyword evidence="2 5" id="KW-0812">Transmembrane</keyword>
<keyword evidence="3 5" id="KW-1133">Transmembrane helix</keyword>
<name>A0A2I8ALY7_9STRE</name>
<keyword evidence="4 5" id="KW-0472">Membrane</keyword>
<evidence type="ECO:0000313" key="9">
    <source>
        <dbReference type="Proteomes" id="UP000217465"/>
    </source>
</evidence>
<dbReference type="GO" id="GO:0016020">
    <property type="term" value="C:membrane"/>
    <property type="evidence" value="ECO:0007669"/>
    <property type="project" value="UniProtKB-SubCell"/>
</dbReference>
<feature type="transmembrane region" description="Helical" evidence="5">
    <location>
        <begin position="222"/>
        <end position="239"/>
    </location>
</feature>
<protein>
    <submittedName>
        <fullName evidence="7">Cation transporter</fullName>
    </submittedName>
    <submittedName>
        <fullName evidence="8">Zinc transporter ZitB</fullName>
    </submittedName>
</protein>